<sequence length="458" mass="48311">TALDTNQTTIASTRGKLRRRSIPAIKNKKPNLLTKIVNKLFGVVFGNRKPLETNEEPQQVPRQRASVSTPMVTSKVLEEEIASPVELEKAYMASRPYKTSVPGSDSALAADIVATSTLLGVSRTPTVVEPPQKNVSDLVTTNGHVKLTESNKPTNIFGKYESKDGKGNDQKAANLPHVSSTSIASTDTTTTVISTTTTPTPATILSTSTPTPVNHSSIPAPVFSFWSATSTTTIPEAETGNTNDKDLKPNLPFASTHISTTTTTITGSGLFGYSSPAFTSTTKNQSQASFFNVSNGSQANTQASVALTPSMPFLFGSRTTSIPSSTTGSSPFSSPASTSSSFSVSSITASNSTSGPTTRIFYMVAEDTHVHGTDMSVDGMVAEDTHVHGTDMSVDGMVAEDTHVHGTDMIVDVMVAEDTHVHGTDMSMDGMVAEDTHVHGTDMCVDSMVAEDTHVHGT</sequence>
<comment type="caution">
    <text evidence="2">The sequence shown here is derived from an EMBL/GenBank/DDBJ whole genome shotgun (WGS) entry which is preliminary data.</text>
</comment>
<evidence type="ECO:0000256" key="1">
    <source>
        <dbReference type="SAM" id="MobiDB-lite"/>
    </source>
</evidence>
<feature type="non-terminal residue" evidence="2">
    <location>
        <position position="1"/>
    </location>
</feature>
<feature type="region of interest" description="Disordered" evidence="1">
    <location>
        <begin position="324"/>
        <end position="353"/>
    </location>
</feature>
<organism evidence="2">
    <name type="scientific">Tanacetum cinerariifolium</name>
    <name type="common">Dalmatian daisy</name>
    <name type="synonym">Chrysanthemum cinerariifolium</name>
    <dbReference type="NCBI Taxonomy" id="118510"/>
    <lineage>
        <taxon>Eukaryota</taxon>
        <taxon>Viridiplantae</taxon>
        <taxon>Streptophyta</taxon>
        <taxon>Embryophyta</taxon>
        <taxon>Tracheophyta</taxon>
        <taxon>Spermatophyta</taxon>
        <taxon>Magnoliopsida</taxon>
        <taxon>eudicotyledons</taxon>
        <taxon>Gunneridae</taxon>
        <taxon>Pentapetalae</taxon>
        <taxon>asterids</taxon>
        <taxon>campanulids</taxon>
        <taxon>Asterales</taxon>
        <taxon>Asteraceae</taxon>
        <taxon>Asteroideae</taxon>
        <taxon>Anthemideae</taxon>
        <taxon>Anthemidinae</taxon>
        <taxon>Tanacetum</taxon>
    </lineage>
</organism>
<proteinExistence type="predicted"/>
<dbReference type="AlphaFoldDB" id="A0A699JTJ1"/>
<name>A0A699JTJ1_TANCI</name>
<evidence type="ECO:0000313" key="2">
    <source>
        <dbReference type="EMBL" id="GFA52836.1"/>
    </source>
</evidence>
<gene>
    <name evidence="2" type="ORF">Tci_624808</name>
</gene>
<accession>A0A699JTJ1</accession>
<protein>
    <submittedName>
        <fullName evidence="2">Uncharacterized protein</fullName>
    </submittedName>
</protein>
<dbReference type="EMBL" id="BKCJ010439856">
    <property type="protein sequence ID" value="GFA52836.1"/>
    <property type="molecule type" value="Genomic_DNA"/>
</dbReference>
<feature type="non-terminal residue" evidence="2">
    <location>
        <position position="458"/>
    </location>
</feature>
<reference evidence="2" key="1">
    <citation type="journal article" date="2019" name="Sci. Rep.">
        <title>Draft genome of Tanacetum cinerariifolium, the natural source of mosquito coil.</title>
        <authorList>
            <person name="Yamashiro T."/>
            <person name="Shiraishi A."/>
            <person name="Satake H."/>
            <person name="Nakayama K."/>
        </authorList>
    </citation>
    <scope>NUCLEOTIDE SEQUENCE</scope>
</reference>